<keyword evidence="5 11" id="KW-0863">Zinc-finger</keyword>
<dbReference type="Pfam" id="PF13465">
    <property type="entry name" value="zf-H2C2_2"/>
    <property type="match status" value="1"/>
</dbReference>
<dbReference type="Pfam" id="PF00096">
    <property type="entry name" value="zf-C2H2"/>
    <property type="match status" value="2"/>
</dbReference>
<dbReference type="PANTHER" id="PTHR16515:SF66">
    <property type="entry name" value="C2H2-TYPE DOMAIN-CONTAINING PROTEIN"/>
    <property type="match status" value="1"/>
</dbReference>
<evidence type="ECO:0000256" key="11">
    <source>
        <dbReference type="PROSITE-ProRule" id="PRU00042"/>
    </source>
</evidence>
<evidence type="ECO:0000256" key="6">
    <source>
        <dbReference type="ARBA" id="ARBA00022833"/>
    </source>
</evidence>
<feature type="domain" description="C2H2-type" evidence="12">
    <location>
        <begin position="148"/>
        <end position="170"/>
    </location>
</feature>
<dbReference type="PANTHER" id="PTHR16515">
    <property type="entry name" value="PR DOMAIN ZINC FINGER PROTEIN"/>
    <property type="match status" value="1"/>
</dbReference>
<organism evidence="13 14">
    <name type="scientific">Eptatretus burgeri</name>
    <name type="common">Inshore hagfish</name>
    <dbReference type="NCBI Taxonomy" id="7764"/>
    <lineage>
        <taxon>Eukaryota</taxon>
        <taxon>Metazoa</taxon>
        <taxon>Chordata</taxon>
        <taxon>Craniata</taxon>
        <taxon>Vertebrata</taxon>
        <taxon>Cyclostomata</taxon>
        <taxon>Myxini</taxon>
        <taxon>Myxiniformes</taxon>
        <taxon>Myxinidae</taxon>
        <taxon>Eptatretinae</taxon>
        <taxon>Eptatretus</taxon>
    </lineage>
</organism>
<evidence type="ECO:0000256" key="7">
    <source>
        <dbReference type="ARBA" id="ARBA00023015"/>
    </source>
</evidence>
<sequence>MVPSQPRLDVGKLKDERVAEEVANRLRGDLGGLGALADPEELWNAFKTTGLMLPVDVLELTRTHRCGDCGESFPFLSQLGRHQLAHSEAKPHRCPECGQCFRQKHHLRVHLRKHTGEKPYPCDVCGKRFVQSAHLVTHRRVHTGERPYVCLTCGRGFAQSSHLALHRRKHVIAEGLLVLGSSGASGMGATLRQMHHISTPTSHSPPIPQNLPDVAFVPPMLPRRIQQQKIVDSHSNHSAECKG</sequence>
<feature type="domain" description="C2H2-type" evidence="12">
    <location>
        <begin position="120"/>
        <end position="147"/>
    </location>
</feature>
<evidence type="ECO:0000313" key="14">
    <source>
        <dbReference type="Proteomes" id="UP000694388"/>
    </source>
</evidence>
<dbReference type="PROSITE" id="PS00028">
    <property type="entry name" value="ZINC_FINGER_C2H2_1"/>
    <property type="match status" value="4"/>
</dbReference>
<keyword evidence="14" id="KW-1185">Reference proteome</keyword>
<evidence type="ECO:0000256" key="8">
    <source>
        <dbReference type="ARBA" id="ARBA00023125"/>
    </source>
</evidence>
<evidence type="ECO:0000256" key="10">
    <source>
        <dbReference type="ARBA" id="ARBA00023242"/>
    </source>
</evidence>
<dbReference type="Ensembl" id="ENSEBUT00000023051.1">
    <property type="protein sequence ID" value="ENSEBUP00000022475.1"/>
    <property type="gene ID" value="ENSEBUG00000013848.1"/>
</dbReference>
<dbReference type="InterPro" id="IPR036236">
    <property type="entry name" value="Znf_C2H2_sf"/>
</dbReference>
<dbReference type="Gene3D" id="3.30.160.60">
    <property type="entry name" value="Classic Zinc Finger"/>
    <property type="match status" value="4"/>
</dbReference>
<dbReference type="AlphaFoldDB" id="A0A8C4R0V6"/>
<evidence type="ECO:0000259" key="12">
    <source>
        <dbReference type="PROSITE" id="PS50157"/>
    </source>
</evidence>
<keyword evidence="7" id="KW-0805">Transcription regulation</keyword>
<evidence type="ECO:0000256" key="9">
    <source>
        <dbReference type="ARBA" id="ARBA00023163"/>
    </source>
</evidence>
<dbReference type="PROSITE" id="PS50157">
    <property type="entry name" value="ZINC_FINGER_C2H2_2"/>
    <property type="match status" value="4"/>
</dbReference>
<comment type="similarity">
    <text evidence="2">Belongs to the krueppel C2H2-type zinc-finger protein family.</text>
</comment>
<dbReference type="Proteomes" id="UP000694388">
    <property type="component" value="Unplaced"/>
</dbReference>
<dbReference type="GO" id="GO:0005634">
    <property type="term" value="C:nucleus"/>
    <property type="evidence" value="ECO:0007669"/>
    <property type="project" value="UniProtKB-SubCell"/>
</dbReference>
<dbReference type="FunFam" id="3.30.160.60:FF:000185">
    <property type="entry name" value="zinc finger protein 319"/>
    <property type="match status" value="1"/>
</dbReference>
<reference evidence="13" key="2">
    <citation type="submission" date="2025-09" db="UniProtKB">
        <authorList>
            <consortium name="Ensembl"/>
        </authorList>
    </citation>
    <scope>IDENTIFICATION</scope>
</reference>
<keyword evidence="3" id="KW-0479">Metal-binding</keyword>
<comment type="subcellular location">
    <subcellularLocation>
        <location evidence="1">Nucleus</location>
    </subcellularLocation>
</comment>
<feature type="domain" description="C2H2-type" evidence="12">
    <location>
        <begin position="92"/>
        <end position="119"/>
    </location>
</feature>
<keyword evidence="6" id="KW-0862">Zinc</keyword>
<dbReference type="GO" id="GO:0010468">
    <property type="term" value="P:regulation of gene expression"/>
    <property type="evidence" value="ECO:0007669"/>
    <property type="project" value="TreeGrafter"/>
</dbReference>
<dbReference type="FunFam" id="3.30.160.60:FF:002343">
    <property type="entry name" value="Zinc finger protein 33A"/>
    <property type="match status" value="1"/>
</dbReference>
<evidence type="ECO:0000256" key="3">
    <source>
        <dbReference type="ARBA" id="ARBA00022723"/>
    </source>
</evidence>
<dbReference type="InterPro" id="IPR013087">
    <property type="entry name" value="Znf_C2H2_type"/>
</dbReference>
<evidence type="ECO:0000313" key="13">
    <source>
        <dbReference type="Ensembl" id="ENSEBUP00000022475.1"/>
    </source>
</evidence>
<dbReference type="GeneTree" id="ENSGT01150000286953"/>
<feature type="domain" description="C2H2-type" evidence="12">
    <location>
        <begin position="64"/>
        <end position="91"/>
    </location>
</feature>
<dbReference type="FunFam" id="3.30.160.60:FF:000557">
    <property type="entry name" value="zinc finger and SCAN domain-containing protein 29"/>
    <property type="match status" value="1"/>
</dbReference>
<keyword evidence="8" id="KW-0238">DNA-binding</keyword>
<dbReference type="SUPFAM" id="SSF57667">
    <property type="entry name" value="beta-beta-alpha zinc fingers"/>
    <property type="match status" value="2"/>
</dbReference>
<reference evidence="13" key="1">
    <citation type="submission" date="2025-08" db="UniProtKB">
        <authorList>
            <consortium name="Ensembl"/>
        </authorList>
    </citation>
    <scope>IDENTIFICATION</scope>
</reference>
<keyword evidence="10" id="KW-0539">Nucleus</keyword>
<name>A0A8C4R0V6_EPTBU</name>
<evidence type="ECO:0000256" key="2">
    <source>
        <dbReference type="ARBA" id="ARBA00006991"/>
    </source>
</evidence>
<evidence type="ECO:0000256" key="1">
    <source>
        <dbReference type="ARBA" id="ARBA00004123"/>
    </source>
</evidence>
<keyword evidence="4" id="KW-0677">Repeat</keyword>
<dbReference type="GO" id="GO:0008270">
    <property type="term" value="F:zinc ion binding"/>
    <property type="evidence" value="ECO:0007669"/>
    <property type="project" value="UniProtKB-KW"/>
</dbReference>
<proteinExistence type="inferred from homology"/>
<dbReference type="SMART" id="SM00355">
    <property type="entry name" value="ZnF_C2H2"/>
    <property type="match status" value="4"/>
</dbReference>
<evidence type="ECO:0000256" key="4">
    <source>
        <dbReference type="ARBA" id="ARBA00022737"/>
    </source>
</evidence>
<accession>A0A8C4R0V6</accession>
<keyword evidence="9" id="KW-0804">Transcription</keyword>
<evidence type="ECO:0000256" key="5">
    <source>
        <dbReference type="ARBA" id="ARBA00022771"/>
    </source>
</evidence>
<dbReference type="InterPro" id="IPR050331">
    <property type="entry name" value="Zinc_finger"/>
</dbReference>
<dbReference type="GO" id="GO:0003677">
    <property type="term" value="F:DNA binding"/>
    <property type="evidence" value="ECO:0007669"/>
    <property type="project" value="UniProtKB-KW"/>
</dbReference>
<protein>
    <recommendedName>
        <fullName evidence="12">C2H2-type domain-containing protein</fullName>
    </recommendedName>
</protein>